<sequence>MQHHLYCIHLWVWKIKISMSDMVTISWYFIPVKKKQRGISMHQGDESMLVEKADVAELGKVDRLYTAARSNTQSFSYLWQ</sequence>
<reference evidence="1 2" key="1">
    <citation type="submission" date="2019-04" db="EMBL/GenBank/DDBJ databases">
        <authorList>
            <consortium name="DOE Joint Genome Institute"/>
            <person name="Mondo S."/>
            <person name="Kjaerbolling I."/>
            <person name="Vesth T."/>
            <person name="Frisvad J.C."/>
            <person name="Nybo J.L."/>
            <person name="Theobald S."/>
            <person name="Kildgaard S."/>
            <person name="Isbrandt T."/>
            <person name="Kuo A."/>
            <person name="Sato A."/>
            <person name="Lyhne E.K."/>
            <person name="Kogle M.E."/>
            <person name="Wiebenga A."/>
            <person name="Kun R.S."/>
            <person name="Lubbers R.J."/>
            <person name="Makela M.R."/>
            <person name="Barry K."/>
            <person name="Chovatia M."/>
            <person name="Clum A."/>
            <person name="Daum C."/>
            <person name="Haridas S."/>
            <person name="He G."/>
            <person name="LaButti K."/>
            <person name="Lipzen A."/>
            <person name="Riley R."/>
            <person name="Salamov A."/>
            <person name="Simmons B.A."/>
            <person name="Magnuson J.K."/>
            <person name="Henrissat B."/>
            <person name="Mortensen U.H."/>
            <person name="Larsen T.O."/>
            <person name="Devries R.P."/>
            <person name="Grigoriev I.V."/>
            <person name="Machida M."/>
            <person name="Baker S.E."/>
            <person name="Andersen M.R."/>
            <person name="Cantor M.N."/>
            <person name="Hua S.X."/>
        </authorList>
    </citation>
    <scope>NUCLEOTIDE SEQUENCE [LARGE SCALE GENOMIC DNA]</scope>
    <source>
        <strain evidence="1 2">CBS 119388</strain>
    </source>
</reference>
<accession>A0A5N7D0C4</accession>
<gene>
    <name evidence="1" type="ORF">BDV37DRAFT_228493</name>
</gene>
<evidence type="ECO:0000313" key="2">
    <source>
        <dbReference type="Proteomes" id="UP000325579"/>
    </source>
</evidence>
<evidence type="ECO:0000313" key="1">
    <source>
        <dbReference type="EMBL" id="KAE8399547.1"/>
    </source>
</evidence>
<dbReference type="GeneID" id="43664999"/>
<dbReference type="EMBL" id="ML736831">
    <property type="protein sequence ID" value="KAE8399547.1"/>
    <property type="molecule type" value="Genomic_DNA"/>
</dbReference>
<proteinExistence type="predicted"/>
<organism evidence="1 2">
    <name type="scientific">Aspergillus pseudonomiae</name>
    <dbReference type="NCBI Taxonomy" id="1506151"/>
    <lineage>
        <taxon>Eukaryota</taxon>
        <taxon>Fungi</taxon>
        <taxon>Dikarya</taxon>
        <taxon>Ascomycota</taxon>
        <taxon>Pezizomycotina</taxon>
        <taxon>Eurotiomycetes</taxon>
        <taxon>Eurotiomycetidae</taxon>
        <taxon>Eurotiales</taxon>
        <taxon>Aspergillaceae</taxon>
        <taxon>Aspergillus</taxon>
        <taxon>Aspergillus subgen. Circumdati</taxon>
    </lineage>
</organism>
<dbReference type="RefSeq" id="XP_031936866.1">
    <property type="nucleotide sequence ID" value="XM_032080308.1"/>
</dbReference>
<protein>
    <submittedName>
        <fullName evidence="1">Uncharacterized protein</fullName>
    </submittedName>
</protein>
<dbReference type="Proteomes" id="UP000325579">
    <property type="component" value="Unassembled WGS sequence"/>
</dbReference>
<name>A0A5N7D0C4_9EURO</name>
<dbReference type="AlphaFoldDB" id="A0A5N7D0C4"/>
<keyword evidence="2" id="KW-1185">Reference proteome</keyword>